<keyword evidence="6" id="KW-1185">Reference proteome</keyword>
<evidence type="ECO:0000256" key="2">
    <source>
        <dbReference type="ARBA" id="ARBA00022630"/>
    </source>
</evidence>
<dbReference type="RefSeq" id="WP_154527060.1">
    <property type="nucleotide sequence ID" value="NZ_JAQYJL010000028.1"/>
</dbReference>
<dbReference type="Proteomes" id="UP000481852">
    <property type="component" value="Unassembled WGS sequence"/>
</dbReference>
<sequence>MLYPVPAVMVSCARKGERPDIITIAWAGTVCSNPPMVSISIRPQRYSHDIIEETGEFVINLVTEKLARACDWCGVKSGRDTAKFAAEAKAQRDEAAGMKKAPDGTSEMAAPEKLTAGKASCLEAAPIILESPVSLECRVKQKIELGSHDMFLAEVVCVDVDEAFIDSKGRLDLDSAGLIAYSHGTYFGLGKKLGTFGYSVRRREG</sequence>
<dbReference type="EMBL" id="VULZ01000015">
    <property type="protein sequence ID" value="MSS15808.1"/>
    <property type="molecule type" value="Genomic_DNA"/>
</dbReference>
<feature type="domain" description="Flavin reductase like" evidence="4">
    <location>
        <begin position="1"/>
        <end position="166"/>
    </location>
</feature>
<comment type="cofactor">
    <cofactor evidence="1">
        <name>FMN</name>
        <dbReference type="ChEBI" id="CHEBI:58210"/>
    </cofactor>
</comment>
<comment type="similarity">
    <text evidence="3">Belongs to the flavoredoxin family.</text>
</comment>
<dbReference type="PANTHER" id="PTHR43567:SF1">
    <property type="entry name" value="FLAVOREDOXIN"/>
    <property type="match status" value="1"/>
</dbReference>
<evidence type="ECO:0000313" key="6">
    <source>
        <dbReference type="Proteomes" id="UP000481852"/>
    </source>
</evidence>
<organism evidence="5 6">
    <name type="scientific">Porcincola intestinalis</name>
    <dbReference type="NCBI Taxonomy" id="2606632"/>
    <lineage>
        <taxon>Bacteria</taxon>
        <taxon>Bacillati</taxon>
        <taxon>Bacillota</taxon>
        <taxon>Clostridia</taxon>
        <taxon>Lachnospirales</taxon>
        <taxon>Lachnospiraceae</taxon>
        <taxon>Porcincola</taxon>
    </lineage>
</organism>
<reference evidence="5 6" key="1">
    <citation type="submission" date="2019-08" db="EMBL/GenBank/DDBJ databases">
        <title>In-depth cultivation of the pig gut microbiome towards novel bacterial diversity and tailored functional studies.</title>
        <authorList>
            <person name="Wylensek D."/>
            <person name="Hitch T.C.A."/>
            <person name="Clavel T."/>
        </authorList>
    </citation>
    <scope>NUCLEOTIDE SEQUENCE [LARGE SCALE GENOMIC DNA]</scope>
    <source>
        <strain evidence="5 6">Oil+RF-744-WCA-WT-11</strain>
    </source>
</reference>
<dbReference type="GO" id="GO:0016646">
    <property type="term" value="F:oxidoreductase activity, acting on the CH-NH group of donors, NAD or NADP as acceptor"/>
    <property type="evidence" value="ECO:0007669"/>
    <property type="project" value="UniProtKB-ARBA"/>
</dbReference>
<dbReference type="InterPro" id="IPR012349">
    <property type="entry name" value="Split_barrel_FMN-bd"/>
</dbReference>
<dbReference type="GO" id="GO:0010181">
    <property type="term" value="F:FMN binding"/>
    <property type="evidence" value="ECO:0007669"/>
    <property type="project" value="InterPro"/>
</dbReference>
<dbReference type="SMART" id="SM00903">
    <property type="entry name" value="Flavin_Reduct"/>
    <property type="match status" value="1"/>
</dbReference>
<proteinExistence type="inferred from homology"/>
<keyword evidence="2" id="KW-0285">Flavoprotein</keyword>
<evidence type="ECO:0000256" key="3">
    <source>
        <dbReference type="ARBA" id="ARBA00038054"/>
    </source>
</evidence>
<dbReference type="Gene3D" id="2.30.110.10">
    <property type="entry name" value="Electron Transport, Fmn-binding Protein, Chain A"/>
    <property type="match status" value="1"/>
</dbReference>
<accession>A0A6L5X8Y2</accession>
<protein>
    <submittedName>
        <fullName evidence="5">Flavin reductase family protein</fullName>
    </submittedName>
</protein>
<evidence type="ECO:0000313" key="5">
    <source>
        <dbReference type="EMBL" id="MSS15808.1"/>
    </source>
</evidence>
<evidence type="ECO:0000256" key="1">
    <source>
        <dbReference type="ARBA" id="ARBA00001917"/>
    </source>
</evidence>
<name>A0A6L5X8Y2_9FIRM</name>
<dbReference type="PANTHER" id="PTHR43567">
    <property type="entry name" value="FLAVOREDOXIN-RELATED-RELATED"/>
    <property type="match status" value="1"/>
</dbReference>
<dbReference type="AlphaFoldDB" id="A0A6L5X8Y2"/>
<dbReference type="InterPro" id="IPR002563">
    <property type="entry name" value="Flavin_Rdtase-like_dom"/>
</dbReference>
<comment type="caution">
    <text evidence="5">The sequence shown here is derived from an EMBL/GenBank/DDBJ whole genome shotgun (WGS) entry which is preliminary data.</text>
</comment>
<evidence type="ECO:0000259" key="4">
    <source>
        <dbReference type="SMART" id="SM00903"/>
    </source>
</evidence>
<dbReference type="InterPro" id="IPR052174">
    <property type="entry name" value="Flavoredoxin"/>
</dbReference>
<gene>
    <name evidence="5" type="ORF">FYJ35_12340</name>
</gene>
<dbReference type="SUPFAM" id="SSF50475">
    <property type="entry name" value="FMN-binding split barrel"/>
    <property type="match status" value="1"/>
</dbReference>
<dbReference type="Pfam" id="PF01613">
    <property type="entry name" value="Flavin_Reduct"/>
    <property type="match status" value="1"/>
</dbReference>